<reference evidence="3" key="1">
    <citation type="submission" date="2020-07" db="EMBL/GenBank/DDBJ databases">
        <title>Genome sequence and genetic diversity analysis of an under-domesticated orphan crop, white fonio (Digitaria exilis).</title>
        <authorList>
            <person name="Bennetzen J.L."/>
            <person name="Chen S."/>
            <person name="Ma X."/>
            <person name="Wang X."/>
            <person name="Yssel A.E.J."/>
            <person name="Chaluvadi S.R."/>
            <person name="Johnson M."/>
            <person name="Gangashetty P."/>
            <person name="Hamidou F."/>
            <person name="Sanogo M.D."/>
            <person name="Zwaenepoel A."/>
            <person name="Wallace J."/>
            <person name="Van De Peer Y."/>
            <person name="Van Deynze A."/>
        </authorList>
    </citation>
    <scope>NUCLEOTIDE SEQUENCE</scope>
    <source>
        <tissue evidence="3">Leaves</tissue>
    </source>
</reference>
<evidence type="ECO:0000256" key="1">
    <source>
        <dbReference type="SAM" id="MobiDB-lite"/>
    </source>
</evidence>
<dbReference type="GO" id="GO:0004843">
    <property type="term" value="F:cysteine-type deubiquitinase activity"/>
    <property type="evidence" value="ECO:0007669"/>
    <property type="project" value="InterPro"/>
</dbReference>
<feature type="region of interest" description="Disordered" evidence="1">
    <location>
        <begin position="475"/>
        <end position="495"/>
    </location>
</feature>
<evidence type="ECO:0000313" key="3">
    <source>
        <dbReference type="EMBL" id="KAF8772094.1"/>
    </source>
</evidence>
<feature type="region of interest" description="Disordered" evidence="1">
    <location>
        <begin position="1"/>
        <end position="36"/>
    </location>
</feature>
<feature type="domain" description="MINDY deubiquitinase" evidence="2">
    <location>
        <begin position="578"/>
        <end position="617"/>
    </location>
</feature>
<feature type="compositionally biased region" description="Low complexity" evidence="1">
    <location>
        <begin position="680"/>
        <end position="697"/>
    </location>
</feature>
<protein>
    <recommendedName>
        <fullName evidence="2">MINDY deubiquitinase domain-containing protein</fullName>
    </recommendedName>
</protein>
<name>A0A835FPJ6_9POAL</name>
<dbReference type="Proteomes" id="UP000636709">
    <property type="component" value="Unassembled WGS sequence"/>
</dbReference>
<dbReference type="PANTHER" id="PTHR18063:SF6">
    <property type="entry name" value="UBIQUITIN CARBOXYL-TERMINAL HYDROLASE"/>
    <property type="match status" value="1"/>
</dbReference>
<evidence type="ECO:0000259" key="2">
    <source>
        <dbReference type="Pfam" id="PF04424"/>
    </source>
</evidence>
<dbReference type="GO" id="GO:0016807">
    <property type="term" value="F:cysteine-type carboxypeptidase activity"/>
    <property type="evidence" value="ECO:0007669"/>
    <property type="project" value="TreeGrafter"/>
</dbReference>
<organism evidence="3 4">
    <name type="scientific">Digitaria exilis</name>
    <dbReference type="NCBI Taxonomy" id="1010633"/>
    <lineage>
        <taxon>Eukaryota</taxon>
        <taxon>Viridiplantae</taxon>
        <taxon>Streptophyta</taxon>
        <taxon>Embryophyta</taxon>
        <taxon>Tracheophyta</taxon>
        <taxon>Spermatophyta</taxon>
        <taxon>Magnoliopsida</taxon>
        <taxon>Liliopsida</taxon>
        <taxon>Poales</taxon>
        <taxon>Poaceae</taxon>
        <taxon>PACMAD clade</taxon>
        <taxon>Panicoideae</taxon>
        <taxon>Panicodae</taxon>
        <taxon>Paniceae</taxon>
        <taxon>Anthephorinae</taxon>
        <taxon>Digitaria</taxon>
    </lineage>
</organism>
<dbReference type="EMBL" id="JACEFO010000429">
    <property type="protein sequence ID" value="KAF8772094.1"/>
    <property type="molecule type" value="Genomic_DNA"/>
</dbReference>
<feature type="compositionally biased region" description="Polar residues" evidence="1">
    <location>
        <begin position="332"/>
        <end position="342"/>
    </location>
</feature>
<feature type="compositionally biased region" description="Pro residues" evidence="1">
    <location>
        <begin position="26"/>
        <end position="35"/>
    </location>
</feature>
<dbReference type="GO" id="GO:0005829">
    <property type="term" value="C:cytosol"/>
    <property type="evidence" value="ECO:0007669"/>
    <property type="project" value="TreeGrafter"/>
</dbReference>
<feature type="compositionally biased region" description="Basic and acidic residues" evidence="1">
    <location>
        <begin position="351"/>
        <end position="364"/>
    </location>
</feature>
<dbReference type="GO" id="GO:1990380">
    <property type="term" value="F:K48-linked deubiquitinase activity"/>
    <property type="evidence" value="ECO:0007669"/>
    <property type="project" value="InterPro"/>
</dbReference>
<dbReference type="GO" id="GO:0071944">
    <property type="term" value="C:cell periphery"/>
    <property type="evidence" value="ECO:0007669"/>
    <property type="project" value="TreeGrafter"/>
</dbReference>
<accession>A0A835FPJ6</accession>
<dbReference type="PANTHER" id="PTHR18063">
    <property type="entry name" value="NF-E2 INDUCIBLE PROTEIN"/>
    <property type="match status" value="1"/>
</dbReference>
<dbReference type="InterPro" id="IPR033979">
    <property type="entry name" value="MINDY_domain"/>
</dbReference>
<gene>
    <name evidence="3" type="ORF">HU200_006087</name>
</gene>
<proteinExistence type="predicted"/>
<feature type="compositionally biased region" description="Polar residues" evidence="1">
    <location>
        <begin position="1"/>
        <end position="10"/>
    </location>
</feature>
<dbReference type="GO" id="GO:0071108">
    <property type="term" value="P:protein K48-linked deubiquitination"/>
    <property type="evidence" value="ECO:0007669"/>
    <property type="project" value="TreeGrafter"/>
</dbReference>
<feature type="region of interest" description="Disordered" evidence="1">
    <location>
        <begin position="320"/>
        <end position="371"/>
    </location>
</feature>
<dbReference type="OrthoDB" id="10261212at2759"/>
<feature type="region of interest" description="Disordered" evidence="1">
    <location>
        <begin position="669"/>
        <end position="701"/>
    </location>
</feature>
<dbReference type="InterPro" id="IPR007518">
    <property type="entry name" value="MINDY"/>
</dbReference>
<dbReference type="AlphaFoldDB" id="A0A835FPJ6"/>
<feature type="domain" description="MINDY deubiquitinase" evidence="2">
    <location>
        <begin position="97"/>
        <end position="249"/>
    </location>
</feature>
<feature type="region of interest" description="Disordered" evidence="1">
    <location>
        <begin position="414"/>
        <end position="436"/>
    </location>
</feature>
<keyword evidence="4" id="KW-1185">Reference proteome</keyword>
<evidence type="ECO:0000313" key="4">
    <source>
        <dbReference type="Proteomes" id="UP000636709"/>
    </source>
</evidence>
<comment type="caution">
    <text evidence="3">The sequence shown here is derived from an EMBL/GenBank/DDBJ whole genome shotgun (WGS) entry which is preliminary data.</text>
</comment>
<dbReference type="Pfam" id="PF04424">
    <property type="entry name" value="MINDY_DUB"/>
    <property type="match status" value="2"/>
</dbReference>
<sequence length="719" mass="79154">MSSEDPSSYLPTPVAPPGAAAEADPQPQPPAPPAEPFEVMHRTRAVDFLGRRTPIVYQNDNGPCPLLAICELSPFDSESLRVLVLCWRCSCLPLCVCAGNVLLLKNVISLNPDASEVSQQKLLSLVAERLIDSNSAAQDKDEEYVRNREQNIADAIDLLPRLATGIDVNVMFRKCVRVSQLVDKWIDDFEFTRERAIFDLLDIPLYHGWIVDPQDTETASAIGSKSYNALASGLAEFKSGKPAEENKHMEEEAVDFAAATTAALKIPSPSISRGISFDEHTLSGSAEPHMRRGDREEEEELMRVLNLSKAETVDGVDESISFDTSHSHSSSNVEETPQSESVLSEAPEVVGETKKEEHGNHAVSDDGSVLPVTSGADNCIEVVPEESQEVLTANEQEVTGTKNMLPGDLDISVQSSESTPASLSHETFAPSDQQPAAPTLVEADKETSREHFDVQTHVQPTDIEVTCGSSVSACEAAPGHDTTKLDEQSDSTDNLEPLPASIQECEPIYQGEEHILGSTNVAYENQEPVYEGEVVLAEQADKNEETSRCLEDNATEHECENFIFPFLVIDYLYDLFATYNGSLYLLATDQGFISQTDLVWQKLDEVNGDGVFLTSNFTPFKAETPRNDSWNEQQAMTSTADYISQFDNTSGNSDLELAIALQQQEFERQPQRFQPPPPQQQQYQQQQQPQTQQQPTQSSRPGLVVGPRVCFLCFSVAYV</sequence>